<evidence type="ECO:0000313" key="3">
    <source>
        <dbReference type="EMBL" id="WAQ90130.1"/>
    </source>
</evidence>
<keyword evidence="4" id="KW-1185">Reference proteome</keyword>
<gene>
    <name evidence="3" type="ORF">PtA15_12A116</name>
</gene>
<feature type="signal peptide" evidence="2">
    <location>
        <begin position="1"/>
        <end position="26"/>
    </location>
</feature>
<name>A0ABY7CYV2_9BASI</name>
<dbReference type="GeneID" id="77802588"/>
<evidence type="ECO:0000256" key="2">
    <source>
        <dbReference type="SAM" id="SignalP"/>
    </source>
</evidence>
<evidence type="ECO:0000256" key="1">
    <source>
        <dbReference type="SAM" id="MobiDB-lite"/>
    </source>
</evidence>
<evidence type="ECO:0000313" key="4">
    <source>
        <dbReference type="Proteomes" id="UP001164743"/>
    </source>
</evidence>
<dbReference type="Proteomes" id="UP001164743">
    <property type="component" value="Chromosome 12A"/>
</dbReference>
<feature type="chain" id="PRO_5046369042" evidence="2">
    <location>
        <begin position="27"/>
        <end position="269"/>
    </location>
</feature>
<accession>A0ABY7CYV2</accession>
<feature type="region of interest" description="Disordered" evidence="1">
    <location>
        <begin position="62"/>
        <end position="114"/>
    </location>
</feature>
<proteinExistence type="predicted"/>
<feature type="compositionally biased region" description="Polar residues" evidence="1">
    <location>
        <begin position="92"/>
        <end position="114"/>
    </location>
</feature>
<organism evidence="3 4">
    <name type="scientific">Puccinia triticina</name>
    <dbReference type="NCBI Taxonomy" id="208348"/>
    <lineage>
        <taxon>Eukaryota</taxon>
        <taxon>Fungi</taxon>
        <taxon>Dikarya</taxon>
        <taxon>Basidiomycota</taxon>
        <taxon>Pucciniomycotina</taxon>
        <taxon>Pucciniomycetes</taxon>
        <taxon>Pucciniales</taxon>
        <taxon>Pucciniaceae</taxon>
        <taxon>Puccinia</taxon>
    </lineage>
</organism>
<protein>
    <submittedName>
        <fullName evidence="3">Uncharacterized protein</fullName>
    </submittedName>
</protein>
<feature type="compositionally biased region" description="Basic and acidic residues" evidence="1">
    <location>
        <begin position="76"/>
        <end position="91"/>
    </location>
</feature>
<dbReference type="EMBL" id="CP110432">
    <property type="protein sequence ID" value="WAQ90130.1"/>
    <property type="molecule type" value="Genomic_DNA"/>
</dbReference>
<reference evidence="3" key="1">
    <citation type="submission" date="2022-10" db="EMBL/GenBank/DDBJ databases">
        <title>Puccinia triticina Genome sequencing and assembly.</title>
        <authorList>
            <person name="Li C."/>
        </authorList>
    </citation>
    <scope>NUCLEOTIDE SEQUENCE</scope>
    <source>
        <strain evidence="3">Pt15</strain>
    </source>
</reference>
<keyword evidence="2" id="KW-0732">Signal</keyword>
<sequence>MKLATSIRWLTIHTFHLSWLVRQMKGAPPDLLNCFGCGNTSQTTAYNERCQEADALRERLLPKEPMSANQENSRPLPDEPVEKGNHSESQKSHINTPSDQGQGATSTNDIKLSGTNDGQFHWRLGADSQFNKIVEKLEKALEDLNQKQEGTTFSQLLQKDKLPSILEKCKSPMWTGDLNSWKEELKNQLVKLNAILIDPPEQIQNQGNLEKDSIFTLVHKAADDMIKLIESLPDEEHFQRRQHELYLQLLKELDKYNKKKKSHFLISFA</sequence>
<dbReference type="RefSeq" id="XP_053025685.1">
    <property type="nucleotide sequence ID" value="XM_053161693.1"/>
</dbReference>